<accession>A0A518AS70</accession>
<evidence type="ECO:0000256" key="1">
    <source>
        <dbReference type="SAM" id="SignalP"/>
    </source>
</evidence>
<protein>
    <recommendedName>
        <fullName evidence="4">PEP-CTERM protein-sorting domain-containing protein</fullName>
    </recommendedName>
</protein>
<dbReference type="OrthoDB" id="270582at2"/>
<organism evidence="2 3">
    <name type="scientific">Aeoliella mucimassa</name>
    <dbReference type="NCBI Taxonomy" id="2527972"/>
    <lineage>
        <taxon>Bacteria</taxon>
        <taxon>Pseudomonadati</taxon>
        <taxon>Planctomycetota</taxon>
        <taxon>Planctomycetia</taxon>
        <taxon>Pirellulales</taxon>
        <taxon>Lacipirellulaceae</taxon>
        <taxon>Aeoliella</taxon>
    </lineage>
</organism>
<reference evidence="2 3" key="1">
    <citation type="submission" date="2019-02" db="EMBL/GenBank/DDBJ databases">
        <title>Deep-cultivation of Planctomycetes and their phenomic and genomic characterization uncovers novel biology.</title>
        <authorList>
            <person name="Wiegand S."/>
            <person name="Jogler M."/>
            <person name="Boedeker C."/>
            <person name="Pinto D."/>
            <person name="Vollmers J."/>
            <person name="Rivas-Marin E."/>
            <person name="Kohn T."/>
            <person name="Peeters S.H."/>
            <person name="Heuer A."/>
            <person name="Rast P."/>
            <person name="Oberbeckmann S."/>
            <person name="Bunk B."/>
            <person name="Jeske O."/>
            <person name="Meyerdierks A."/>
            <person name="Storesund J.E."/>
            <person name="Kallscheuer N."/>
            <person name="Luecker S."/>
            <person name="Lage O.M."/>
            <person name="Pohl T."/>
            <person name="Merkel B.J."/>
            <person name="Hornburger P."/>
            <person name="Mueller R.-W."/>
            <person name="Bruemmer F."/>
            <person name="Labrenz M."/>
            <person name="Spormann A.M."/>
            <person name="Op den Camp H."/>
            <person name="Overmann J."/>
            <person name="Amann R."/>
            <person name="Jetten M.S.M."/>
            <person name="Mascher T."/>
            <person name="Medema M.H."/>
            <person name="Devos D.P."/>
            <person name="Kaster A.-K."/>
            <person name="Ovreas L."/>
            <person name="Rohde M."/>
            <person name="Galperin M.Y."/>
            <person name="Jogler C."/>
        </authorList>
    </citation>
    <scope>NUCLEOTIDE SEQUENCE [LARGE SCALE GENOMIC DNA]</scope>
    <source>
        <strain evidence="2 3">Pan181</strain>
    </source>
</reference>
<dbReference type="EMBL" id="CP036278">
    <property type="protein sequence ID" value="QDU57565.1"/>
    <property type="molecule type" value="Genomic_DNA"/>
</dbReference>
<dbReference type="KEGG" id="amuc:Pan181_37830"/>
<evidence type="ECO:0008006" key="4">
    <source>
        <dbReference type="Google" id="ProtNLM"/>
    </source>
</evidence>
<evidence type="ECO:0000313" key="2">
    <source>
        <dbReference type="EMBL" id="QDU57565.1"/>
    </source>
</evidence>
<evidence type="ECO:0000313" key="3">
    <source>
        <dbReference type="Proteomes" id="UP000315750"/>
    </source>
</evidence>
<keyword evidence="3" id="KW-1185">Reference proteome</keyword>
<feature type="signal peptide" evidence="1">
    <location>
        <begin position="1"/>
        <end position="22"/>
    </location>
</feature>
<feature type="chain" id="PRO_5022152730" description="PEP-CTERM protein-sorting domain-containing protein" evidence="1">
    <location>
        <begin position="23"/>
        <end position="321"/>
    </location>
</feature>
<sequence precursor="true">MKLSYFLSALSVAVLSYLPASAEVIFTDSLDAEGSWTVNGTADTAYEFGYDYSADGIPEAPNSVGGAATTGLKLQANMSAGAANIVAASPGLSLSGKYTVQFDMWINANGPFPGGGGGSTEFIGGAVGHDGTTAGVDGASFLASGEGGSSSDWRLYKEGAWLDYDSSSPEITATYGPLVTGDNSASDPFVTEFPGVAPPALQQANFAQQTGSTQDGAAGFQWLTVLVTADADAGTAKFDITSELGGSVTLGTIDASIGDTVSTEGDLALLYADLFSSVSDNAALSFGVFDNVVVNTVPEPSSVVMLLAAAAGTVLAYRRSC</sequence>
<dbReference type="NCBIfam" id="TIGR02595">
    <property type="entry name" value="PEP_CTERM"/>
    <property type="match status" value="1"/>
</dbReference>
<dbReference type="InterPro" id="IPR013424">
    <property type="entry name" value="Ice-binding_C"/>
</dbReference>
<dbReference type="Proteomes" id="UP000315750">
    <property type="component" value="Chromosome"/>
</dbReference>
<keyword evidence="1" id="KW-0732">Signal</keyword>
<gene>
    <name evidence="2" type="ORF">Pan181_37830</name>
</gene>
<proteinExistence type="predicted"/>
<name>A0A518AS70_9BACT</name>
<dbReference type="RefSeq" id="WP_145248813.1">
    <property type="nucleotide sequence ID" value="NZ_CP036278.1"/>
</dbReference>
<dbReference type="AlphaFoldDB" id="A0A518AS70"/>